<keyword evidence="15" id="KW-0472">Membrane</keyword>
<keyword evidence="11" id="KW-0999">Mitochondrion inner membrane</keyword>
<comment type="similarity">
    <text evidence="5">Belongs to the TAM41 family.</text>
</comment>
<evidence type="ECO:0000256" key="12">
    <source>
        <dbReference type="ARBA" id="ARBA00022842"/>
    </source>
</evidence>
<evidence type="ECO:0000256" key="7">
    <source>
        <dbReference type="ARBA" id="ARBA00018337"/>
    </source>
</evidence>
<evidence type="ECO:0000256" key="8">
    <source>
        <dbReference type="ARBA" id="ARBA00022516"/>
    </source>
</evidence>
<evidence type="ECO:0000256" key="11">
    <source>
        <dbReference type="ARBA" id="ARBA00022792"/>
    </source>
</evidence>
<evidence type="ECO:0000256" key="16">
    <source>
        <dbReference type="ARBA" id="ARBA00023209"/>
    </source>
</evidence>
<evidence type="ECO:0000256" key="17">
    <source>
        <dbReference type="ARBA" id="ARBA00023264"/>
    </source>
</evidence>
<keyword evidence="17" id="KW-1208">Phospholipid metabolism</keyword>
<accession>A0A835TK85</accession>
<evidence type="ECO:0000256" key="3">
    <source>
        <dbReference type="ARBA" id="ARBA00005119"/>
    </source>
</evidence>
<comment type="caution">
    <text evidence="19">The sequence shown here is derived from an EMBL/GenBank/DDBJ whole genome shotgun (WGS) entry which is preliminary data.</text>
</comment>
<comment type="cofactor">
    <cofactor evidence="1">
        <name>Mg(2+)</name>
        <dbReference type="ChEBI" id="CHEBI:18420"/>
    </cofactor>
</comment>
<dbReference type="PIRSF" id="PIRSF028840">
    <property type="entry name" value="Mmp37"/>
    <property type="match status" value="1"/>
</dbReference>
<comment type="pathway">
    <text evidence="4">Lipid metabolism.</text>
</comment>
<keyword evidence="12" id="KW-0460">Magnesium</keyword>
<evidence type="ECO:0000256" key="9">
    <source>
        <dbReference type="ARBA" id="ARBA00022679"/>
    </source>
</evidence>
<evidence type="ECO:0000313" key="19">
    <source>
        <dbReference type="EMBL" id="KAF9689084.1"/>
    </source>
</evidence>
<evidence type="ECO:0000256" key="15">
    <source>
        <dbReference type="ARBA" id="ARBA00023136"/>
    </source>
</evidence>
<dbReference type="PANTHER" id="PTHR13619">
    <property type="entry name" value="PHOSPHATIDATE CYTIDYLYLTRANSFERASE, MITOCHONDRIAL"/>
    <property type="match status" value="1"/>
</dbReference>
<keyword evidence="8" id="KW-0444">Lipid biosynthesis</keyword>
<keyword evidence="16" id="KW-0594">Phospholipid biosynthesis</keyword>
<keyword evidence="20" id="KW-1185">Reference proteome</keyword>
<organism evidence="19 20">
    <name type="scientific">Salix dunnii</name>
    <dbReference type="NCBI Taxonomy" id="1413687"/>
    <lineage>
        <taxon>Eukaryota</taxon>
        <taxon>Viridiplantae</taxon>
        <taxon>Streptophyta</taxon>
        <taxon>Embryophyta</taxon>
        <taxon>Tracheophyta</taxon>
        <taxon>Spermatophyta</taxon>
        <taxon>Magnoliopsida</taxon>
        <taxon>eudicotyledons</taxon>
        <taxon>Gunneridae</taxon>
        <taxon>Pentapetalae</taxon>
        <taxon>rosids</taxon>
        <taxon>fabids</taxon>
        <taxon>Malpighiales</taxon>
        <taxon>Salicaceae</taxon>
        <taxon>Saliceae</taxon>
        <taxon>Salix</taxon>
    </lineage>
</organism>
<dbReference type="AlphaFoldDB" id="A0A835TK85"/>
<dbReference type="EC" id="2.7.7.41" evidence="6"/>
<keyword evidence="14" id="KW-0496">Mitochondrion</keyword>
<comment type="subcellular location">
    <subcellularLocation>
        <location evidence="2">Mitochondrion inner membrane</location>
        <topology evidence="2">Peripheral membrane protein</topology>
        <orientation evidence="2">Matrix side</orientation>
    </subcellularLocation>
</comment>
<dbReference type="Pfam" id="PF09139">
    <property type="entry name" value="Tam41_Mmp37"/>
    <property type="match status" value="2"/>
</dbReference>
<dbReference type="GO" id="GO:0016024">
    <property type="term" value="P:CDP-diacylglycerol biosynthetic process"/>
    <property type="evidence" value="ECO:0007669"/>
    <property type="project" value="UniProtKB-UniPathway"/>
</dbReference>
<dbReference type="Proteomes" id="UP000657918">
    <property type="component" value="Unassembled WGS sequence"/>
</dbReference>
<evidence type="ECO:0000256" key="18">
    <source>
        <dbReference type="ARBA" id="ARBA00029893"/>
    </source>
</evidence>
<dbReference type="OrthoDB" id="341477at2759"/>
<evidence type="ECO:0000256" key="6">
    <source>
        <dbReference type="ARBA" id="ARBA00012487"/>
    </source>
</evidence>
<dbReference type="InterPro" id="IPR015222">
    <property type="entry name" value="Tam41"/>
</dbReference>
<sequence>MTCLSNNQLNLMQEVRQGSFKIQIKALISANARIIMEIDKIDELKSFLKVLPPVGFCCVYGSSLHPNNSDKSSMVDFIIGVSDPKQWHSEVILYNLETYSVMSHLFKFWYFCISHSIFGYHTSKNMELNEDHYASWMVPLGGAKLVHLPLPLFFYCLNPETLTYLLFQITQVADKIGVGVHFNPFVTWNDKMLKYGVVRLHDLVQDVLHWERFYLSGRLQKPVHILVDNLDIGDVNSVNLRAAVSAALLLLPSKFTEEDLYSKICSLSYMGDLRMLFAEDKNKVKRIVEGQFGLFQSMYRPFLKEYEAKELLTFSLPNSHQANISQDSSLSMTHSLVHSLPPLVRRKMGMKLGEMQVLKDSGRVLHEVVIGSREEAAKSMQKIIRRTVMVSSARQAVSGFLTAGGVNATRYLANKVRKAWKSRT</sequence>
<dbReference type="PANTHER" id="PTHR13619:SF0">
    <property type="entry name" value="PHOSPHATIDATE CYTIDYLYLTRANSFERASE, MITOCHONDRIAL"/>
    <property type="match status" value="1"/>
</dbReference>
<keyword evidence="13" id="KW-0443">Lipid metabolism</keyword>
<dbReference type="GO" id="GO:0004605">
    <property type="term" value="F:phosphatidate cytidylyltransferase activity"/>
    <property type="evidence" value="ECO:0007669"/>
    <property type="project" value="UniProtKB-EC"/>
</dbReference>
<dbReference type="GO" id="GO:0032049">
    <property type="term" value="P:cardiolipin biosynthetic process"/>
    <property type="evidence" value="ECO:0007669"/>
    <property type="project" value="InterPro"/>
</dbReference>
<dbReference type="UniPathway" id="UPA00557">
    <property type="reaction ID" value="UER00614"/>
</dbReference>
<dbReference type="GO" id="GO:0005743">
    <property type="term" value="C:mitochondrial inner membrane"/>
    <property type="evidence" value="ECO:0007669"/>
    <property type="project" value="UniProtKB-SubCell"/>
</dbReference>
<gene>
    <name evidence="19" type="ORF">SADUNF_Sadunf01G0054900</name>
</gene>
<evidence type="ECO:0000256" key="13">
    <source>
        <dbReference type="ARBA" id="ARBA00023098"/>
    </source>
</evidence>
<name>A0A835TK85_9ROSI</name>
<keyword evidence="9" id="KW-0808">Transferase</keyword>
<evidence type="ECO:0000256" key="2">
    <source>
        <dbReference type="ARBA" id="ARBA00004443"/>
    </source>
</evidence>
<comment type="pathway">
    <text evidence="3">Phospholipid metabolism; CDP-diacylglycerol biosynthesis; CDP-diacylglycerol from sn-glycerol 3-phosphate: step 3/3.</text>
</comment>
<reference evidence="19 20" key="1">
    <citation type="submission" date="2020-10" db="EMBL/GenBank/DDBJ databases">
        <title>Plant Genome Project.</title>
        <authorList>
            <person name="Zhang R.-G."/>
        </authorList>
    </citation>
    <scope>NUCLEOTIDE SEQUENCE [LARGE SCALE GENOMIC DNA]</scope>
    <source>
        <strain evidence="19">FAFU-HL-1</strain>
        <tissue evidence="19">Leaf</tissue>
    </source>
</reference>
<evidence type="ECO:0000256" key="14">
    <source>
        <dbReference type="ARBA" id="ARBA00023128"/>
    </source>
</evidence>
<dbReference type="EMBL" id="JADGMS010000001">
    <property type="protein sequence ID" value="KAF9689084.1"/>
    <property type="molecule type" value="Genomic_DNA"/>
</dbReference>
<protein>
    <recommendedName>
        <fullName evidence="7">Phosphatidate cytidylyltransferase, mitochondrial</fullName>
        <ecNumber evidence="6">2.7.7.41</ecNumber>
    </recommendedName>
    <alternativeName>
        <fullName evidence="18">CDP-diacylglycerol synthase</fullName>
    </alternativeName>
</protein>
<evidence type="ECO:0000256" key="10">
    <source>
        <dbReference type="ARBA" id="ARBA00022695"/>
    </source>
</evidence>
<keyword evidence="10" id="KW-0548">Nucleotidyltransferase</keyword>
<evidence type="ECO:0000256" key="5">
    <source>
        <dbReference type="ARBA" id="ARBA00005458"/>
    </source>
</evidence>
<evidence type="ECO:0000256" key="4">
    <source>
        <dbReference type="ARBA" id="ARBA00005189"/>
    </source>
</evidence>
<proteinExistence type="inferred from homology"/>
<evidence type="ECO:0000313" key="20">
    <source>
        <dbReference type="Proteomes" id="UP000657918"/>
    </source>
</evidence>
<evidence type="ECO:0000256" key="1">
    <source>
        <dbReference type="ARBA" id="ARBA00001946"/>
    </source>
</evidence>